<comment type="caution">
    <text evidence="4">The sequence shown here is derived from an EMBL/GenBank/DDBJ whole genome shotgun (WGS) entry which is preliminary data.</text>
</comment>
<keyword evidence="2" id="KW-1133">Transmembrane helix</keyword>
<keyword evidence="2" id="KW-0472">Membrane</keyword>
<keyword evidence="5" id="KW-1185">Reference proteome</keyword>
<keyword evidence="1" id="KW-0520">NAD</keyword>
<dbReference type="InterPro" id="IPR042197">
    <property type="entry name" value="Apaf_helical"/>
</dbReference>
<dbReference type="PROSITE" id="PS50104">
    <property type="entry name" value="TIR"/>
    <property type="match status" value="1"/>
</dbReference>
<dbReference type="OrthoDB" id="6160824at2759"/>
<evidence type="ECO:0000259" key="3">
    <source>
        <dbReference type="PROSITE" id="PS50104"/>
    </source>
</evidence>
<evidence type="ECO:0000313" key="4">
    <source>
        <dbReference type="EMBL" id="RDX89640.1"/>
    </source>
</evidence>
<dbReference type="Pfam" id="PF00931">
    <property type="entry name" value="NB-ARC"/>
    <property type="match status" value="1"/>
</dbReference>
<gene>
    <name evidence="4" type="primary">N</name>
    <name evidence="4" type="ORF">CR513_28610</name>
</gene>
<dbReference type="PRINTS" id="PR00364">
    <property type="entry name" value="DISEASERSIST"/>
</dbReference>
<dbReference type="Proteomes" id="UP000257109">
    <property type="component" value="Unassembled WGS sequence"/>
</dbReference>
<dbReference type="Gene3D" id="1.10.8.430">
    <property type="entry name" value="Helical domain of apoptotic protease-activating factors"/>
    <property type="match status" value="1"/>
</dbReference>
<name>A0A371GGL1_MUCPR</name>
<sequence>MTTTAKLPSFILNATLGSATSGFTLLFFLSCLLSFLQLGGNNFLHLLILMSSSTSSFFIPDFEIDEALCMERDRKLTSEIKTNKRIYEVFLSFRGEDTRFSFVSHLHASLQNAGIIVFKDDESLRRGDEISESLLRAIEQSECSVVVFSRNYAESGWCMKELKKIMECHRTIGQVVVPVFYDVDPSEVRHQTGEFGKGFEKLETRISTEHGETARHRRIRLNKLKRDLKRREILGEAAAIAGHVVPNSRNESEAIKNIVENVTRLLDKTELFIAHNPVGVESRVQDIIHLLDHKSSNDVLLLGIWGMGGIGKTTLVKAIYNKIGRNFEGRSFLAHIREVWGQYTGRVHLQEQLLFDIYKGSKIELHNIESGKNVLEKRLRHKKVLVVLDDVNELDQLNALCGSRTWFGSGSRIIITTRDKDVLRGKKVNKIYKIKEMNEGESIELFSWHAFKQSSPREDFVELSRNVIRYSSGLPLALEVLGSYLFDM</sequence>
<evidence type="ECO:0000313" key="5">
    <source>
        <dbReference type="Proteomes" id="UP000257109"/>
    </source>
</evidence>
<dbReference type="GO" id="GO:0007165">
    <property type="term" value="P:signal transduction"/>
    <property type="evidence" value="ECO:0007669"/>
    <property type="project" value="InterPro"/>
</dbReference>
<feature type="domain" description="TIR" evidence="3">
    <location>
        <begin position="85"/>
        <end position="266"/>
    </location>
</feature>
<keyword evidence="2" id="KW-0812">Transmembrane</keyword>
<dbReference type="PROSITE" id="PS51257">
    <property type="entry name" value="PROKAR_LIPOPROTEIN"/>
    <property type="match status" value="1"/>
</dbReference>
<dbReference type="Gene3D" id="3.40.50.300">
    <property type="entry name" value="P-loop containing nucleotide triphosphate hydrolases"/>
    <property type="match status" value="1"/>
</dbReference>
<accession>A0A371GGL1</accession>
<organism evidence="4 5">
    <name type="scientific">Mucuna pruriens</name>
    <name type="common">Velvet bean</name>
    <name type="synonym">Dolichos pruriens</name>
    <dbReference type="NCBI Taxonomy" id="157652"/>
    <lineage>
        <taxon>Eukaryota</taxon>
        <taxon>Viridiplantae</taxon>
        <taxon>Streptophyta</taxon>
        <taxon>Embryophyta</taxon>
        <taxon>Tracheophyta</taxon>
        <taxon>Spermatophyta</taxon>
        <taxon>Magnoliopsida</taxon>
        <taxon>eudicotyledons</taxon>
        <taxon>Gunneridae</taxon>
        <taxon>Pentapetalae</taxon>
        <taxon>rosids</taxon>
        <taxon>fabids</taxon>
        <taxon>Fabales</taxon>
        <taxon>Fabaceae</taxon>
        <taxon>Papilionoideae</taxon>
        <taxon>50 kb inversion clade</taxon>
        <taxon>NPAAA clade</taxon>
        <taxon>indigoferoid/millettioid clade</taxon>
        <taxon>Phaseoleae</taxon>
        <taxon>Mucuna</taxon>
    </lineage>
</organism>
<dbReference type="InterPro" id="IPR002182">
    <property type="entry name" value="NB-ARC"/>
</dbReference>
<dbReference type="SMART" id="SM00255">
    <property type="entry name" value="TIR"/>
    <property type="match status" value="1"/>
</dbReference>
<feature type="transmembrane region" description="Helical" evidence="2">
    <location>
        <begin position="12"/>
        <end position="36"/>
    </location>
</feature>
<dbReference type="Pfam" id="PF01582">
    <property type="entry name" value="TIR"/>
    <property type="match status" value="1"/>
</dbReference>
<feature type="non-terminal residue" evidence="4">
    <location>
        <position position="488"/>
    </location>
</feature>
<dbReference type="PANTHER" id="PTHR11017:SF271">
    <property type="entry name" value="DISEASE RESISTANCE PROTEIN (TIR-NBS-LRR CLASS) FAMILY"/>
    <property type="match status" value="1"/>
</dbReference>
<proteinExistence type="predicted"/>
<dbReference type="FunFam" id="3.40.50.10140:FF:000007">
    <property type="entry name" value="Disease resistance protein (TIR-NBS-LRR class)"/>
    <property type="match status" value="1"/>
</dbReference>
<protein>
    <submittedName>
        <fullName evidence="4">TMV resistance protein N</fullName>
    </submittedName>
</protein>
<dbReference type="AlphaFoldDB" id="A0A371GGL1"/>
<dbReference type="SUPFAM" id="SSF52200">
    <property type="entry name" value="Toll/Interleukin receptor TIR domain"/>
    <property type="match status" value="1"/>
</dbReference>
<dbReference type="InterPro" id="IPR035897">
    <property type="entry name" value="Toll_tir_struct_dom_sf"/>
</dbReference>
<dbReference type="SUPFAM" id="SSF52540">
    <property type="entry name" value="P-loop containing nucleoside triphosphate hydrolases"/>
    <property type="match status" value="1"/>
</dbReference>
<dbReference type="EMBL" id="QJKJ01005617">
    <property type="protein sequence ID" value="RDX89640.1"/>
    <property type="molecule type" value="Genomic_DNA"/>
</dbReference>
<dbReference type="InterPro" id="IPR000157">
    <property type="entry name" value="TIR_dom"/>
</dbReference>
<evidence type="ECO:0000256" key="1">
    <source>
        <dbReference type="ARBA" id="ARBA00023027"/>
    </source>
</evidence>
<dbReference type="InterPro" id="IPR027417">
    <property type="entry name" value="P-loop_NTPase"/>
</dbReference>
<dbReference type="GO" id="GO:0043531">
    <property type="term" value="F:ADP binding"/>
    <property type="evidence" value="ECO:0007669"/>
    <property type="project" value="InterPro"/>
</dbReference>
<dbReference type="PANTHER" id="PTHR11017">
    <property type="entry name" value="LEUCINE-RICH REPEAT-CONTAINING PROTEIN"/>
    <property type="match status" value="1"/>
</dbReference>
<evidence type="ECO:0000256" key="2">
    <source>
        <dbReference type="SAM" id="Phobius"/>
    </source>
</evidence>
<dbReference type="InterPro" id="IPR044974">
    <property type="entry name" value="Disease_R_plants"/>
</dbReference>
<dbReference type="Gene3D" id="3.40.50.10140">
    <property type="entry name" value="Toll/interleukin-1 receptor homology (TIR) domain"/>
    <property type="match status" value="1"/>
</dbReference>
<dbReference type="GO" id="GO:0006952">
    <property type="term" value="P:defense response"/>
    <property type="evidence" value="ECO:0007669"/>
    <property type="project" value="InterPro"/>
</dbReference>
<reference evidence="4" key="1">
    <citation type="submission" date="2018-05" db="EMBL/GenBank/DDBJ databases">
        <title>Draft genome of Mucuna pruriens seed.</title>
        <authorList>
            <person name="Nnadi N.E."/>
            <person name="Vos R."/>
            <person name="Hasami M.H."/>
            <person name="Devisetty U.K."/>
            <person name="Aguiy J.C."/>
        </authorList>
    </citation>
    <scope>NUCLEOTIDE SEQUENCE [LARGE SCALE GENOMIC DNA]</scope>
    <source>
        <strain evidence="4">JCA_2017</strain>
    </source>
</reference>